<dbReference type="PRINTS" id="PR00081">
    <property type="entry name" value="GDHRDH"/>
</dbReference>
<comment type="similarity">
    <text evidence="1">Belongs to the short-chain dehydrogenases/reductases (SDR) family.</text>
</comment>
<comment type="caution">
    <text evidence="2">The sequence shown here is derived from an EMBL/GenBank/DDBJ whole genome shotgun (WGS) entry which is preliminary data.</text>
</comment>
<dbReference type="Proteomes" id="UP001176471">
    <property type="component" value="Unassembled WGS sequence"/>
</dbReference>
<evidence type="ECO:0000313" key="2">
    <source>
        <dbReference type="EMBL" id="MDO7833459.1"/>
    </source>
</evidence>
<protein>
    <submittedName>
        <fullName evidence="2">SDR family oxidoreductase</fullName>
    </submittedName>
</protein>
<dbReference type="InterPro" id="IPR050259">
    <property type="entry name" value="SDR"/>
</dbReference>
<dbReference type="InterPro" id="IPR002347">
    <property type="entry name" value="SDR_fam"/>
</dbReference>
<dbReference type="Pfam" id="PF13561">
    <property type="entry name" value="adh_short_C2"/>
    <property type="match status" value="1"/>
</dbReference>
<sequence length="288" mass="31122">MRSIEEDRMELELKGKRALVTGSSSGIGAAIARLLSAEGAKVIIHGRDAAKTRAVAQKLIDAGAEAGFVTGELSREEDCAEVAKRAVEFFGGVDILVNNAGGMAAANRPDTTAESFNRPWLQTPWDDWRWTYEQNVGSSVRLIQALAPAMIERGWGRIINISSASATQTEADLADYQPAKAAITNMTTGLAKSLAGTGVTVNTVTPGTIATEGVRNGFVEWARQLGWETQDWSEIERRFTSEVIPQPTKHFGRPEDIARMVAFIASPQASYMTGSNYRVDGGQCRSIN</sequence>
<keyword evidence="3" id="KW-1185">Reference proteome</keyword>
<accession>A0ABT8ZFZ7</accession>
<dbReference type="EMBL" id="JAUQOM010000001">
    <property type="protein sequence ID" value="MDO7833459.1"/>
    <property type="molecule type" value="Genomic_DNA"/>
</dbReference>
<dbReference type="PANTHER" id="PTHR42879:SF6">
    <property type="entry name" value="NADPH-DEPENDENT REDUCTASE BACG"/>
    <property type="match status" value="1"/>
</dbReference>
<dbReference type="PRINTS" id="PR00080">
    <property type="entry name" value="SDRFAMILY"/>
</dbReference>
<name>A0ABT8ZFZ7_9SPHN</name>
<dbReference type="SUPFAM" id="SSF51735">
    <property type="entry name" value="NAD(P)-binding Rossmann-fold domains"/>
    <property type="match status" value="1"/>
</dbReference>
<dbReference type="PANTHER" id="PTHR42879">
    <property type="entry name" value="3-OXOACYL-(ACYL-CARRIER-PROTEIN) REDUCTASE"/>
    <property type="match status" value="1"/>
</dbReference>
<dbReference type="InterPro" id="IPR036291">
    <property type="entry name" value="NAD(P)-bd_dom_sf"/>
</dbReference>
<dbReference type="Gene3D" id="3.40.50.720">
    <property type="entry name" value="NAD(P)-binding Rossmann-like Domain"/>
    <property type="match status" value="1"/>
</dbReference>
<proteinExistence type="inferred from homology"/>
<evidence type="ECO:0000256" key="1">
    <source>
        <dbReference type="ARBA" id="ARBA00006484"/>
    </source>
</evidence>
<gene>
    <name evidence="2" type="ORF">Q4610_00200</name>
</gene>
<evidence type="ECO:0000313" key="3">
    <source>
        <dbReference type="Proteomes" id="UP001176471"/>
    </source>
</evidence>
<reference evidence="2" key="1">
    <citation type="submission" date="2023-07" db="EMBL/GenBank/DDBJ databases">
        <title>Bacterial whole genome sequence for Sphingobium sp. HBC34.</title>
        <authorList>
            <person name="Le V."/>
            <person name="Ko S.-R."/>
            <person name="Ahn C.-Y."/>
            <person name="Oh H.-M."/>
        </authorList>
    </citation>
    <scope>NUCLEOTIDE SEQUENCE</scope>
    <source>
        <strain evidence="2">HBC34</strain>
    </source>
</reference>
<organism evidence="2 3">
    <name type="scientific">Sphingobium cyanobacteriorum</name>
    <dbReference type="NCBI Taxonomy" id="3063954"/>
    <lineage>
        <taxon>Bacteria</taxon>
        <taxon>Pseudomonadati</taxon>
        <taxon>Pseudomonadota</taxon>
        <taxon>Alphaproteobacteria</taxon>
        <taxon>Sphingomonadales</taxon>
        <taxon>Sphingomonadaceae</taxon>
        <taxon>Sphingobium</taxon>
    </lineage>
</organism>